<proteinExistence type="inferred from homology"/>
<reference evidence="11" key="2">
    <citation type="submission" date="2018-11" db="EMBL/GenBank/DDBJ databases">
        <title>Shewanella sp. R106.</title>
        <authorList>
            <person name="Hwang Y.J."/>
            <person name="Hwang C.Y."/>
        </authorList>
    </citation>
    <scope>NUCLEOTIDE SEQUENCE [LARGE SCALE GENOMIC DNA]</scope>
    <source>
        <strain evidence="11">R106</strain>
    </source>
</reference>
<dbReference type="Pfam" id="PF00675">
    <property type="entry name" value="Peptidase_M16"/>
    <property type="match status" value="2"/>
</dbReference>
<evidence type="ECO:0000259" key="6">
    <source>
        <dbReference type="Pfam" id="PF00675"/>
    </source>
</evidence>
<reference evidence="9" key="3">
    <citation type="submission" date="2018-11" db="EMBL/GenBank/DDBJ databases">
        <authorList>
            <person name="Hwang Y.J."/>
            <person name="Hwang C.Y."/>
        </authorList>
    </citation>
    <scope>NUCLEOTIDE SEQUENCE</scope>
    <source>
        <strain evidence="9">R106</strain>
    </source>
</reference>
<dbReference type="OrthoDB" id="9811314at2"/>
<dbReference type="EMBL" id="RKKB01000001">
    <property type="protein sequence ID" value="RPA34960.1"/>
    <property type="molecule type" value="Genomic_DNA"/>
</dbReference>
<evidence type="ECO:0000313" key="9">
    <source>
        <dbReference type="EMBL" id="RPA34960.1"/>
    </source>
</evidence>
<dbReference type="EMBL" id="CP034073">
    <property type="protein sequence ID" value="AZG37105.1"/>
    <property type="molecule type" value="Genomic_DNA"/>
</dbReference>
<dbReference type="PANTHER" id="PTHR43690">
    <property type="entry name" value="NARDILYSIN"/>
    <property type="match status" value="1"/>
</dbReference>
<keyword evidence="4" id="KW-0862">Zinc</keyword>
<dbReference type="InterPro" id="IPR007863">
    <property type="entry name" value="Peptidase_M16_C"/>
</dbReference>
<feature type="domain" description="Peptidase M16 N-terminal" evidence="6">
    <location>
        <begin position="73"/>
        <end position="203"/>
    </location>
</feature>
<evidence type="ECO:0000256" key="2">
    <source>
        <dbReference type="ARBA" id="ARBA00022670"/>
    </source>
</evidence>
<evidence type="ECO:0000259" key="7">
    <source>
        <dbReference type="Pfam" id="PF05193"/>
    </source>
</evidence>
<reference evidence="8 10" key="1">
    <citation type="submission" date="2018-11" db="EMBL/GenBank/DDBJ databases">
        <title>Shewanella sp. M2.</title>
        <authorList>
            <person name="Hwang Y.J."/>
            <person name="Hwang C.Y."/>
        </authorList>
    </citation>
    <scope>NUCLEOTIDE SEQUENCE [LARGE SCALE GENOMIC DNA]</scope>
    <source>
        <strain evidence="8 10">M2</strain>
    </source>
</reference>
<protein>
    <submittedName>
        <fullName evidence="9">Insulinase family protein</fullName>
    </submittedName>
</protein>
<name>A0A3N4EL53_9GAMM</name>
<dbReference type="Proteomes" id="UP000273778">
    <property type="component" value="Chromosome"/>
</dbReference>
<evidence type="ECO:0000256" key="4">
    <source>
        <dbReference type="ARBA" id="ARBA00022833"/>
    </source>
</evidence>
<evidence type="ECO:0000256" key="1">
    <source>
        <dbReference type="ARBA" id="ARBA00007261"/>
    </source>
</evidence>
<dbReference type="KEGG" id="spsr:EGC80_21020"/>
<dbReference type="GO" id="GO:0008237">
    <property type="term" value="F:metallopeptidase activity"/>
    <property type="evidence" value="ECO:0007669"/>
    <property type="project" value="UniProtKB-KW"/>
</dbReference>
<accession>A0A3N4EL53</accession>
<dbReference type="Proteomes" id="UP000278855">
    <property type="component" value="Unassembled WGS sequence"/>
</dbReference>
<dbReference type="InterPro" id="IPR011765">
    <property type="entry name" value="Pept_M16_N"/>
</dbReference>
<dbReference type="SUPFAM" id="SSF63411">
    <property type="entry name" value="LuxS/MPP-like metallohydrolase"/>
    <property type="match status" value="4"/>
</dbReference>
<gene>
    <name evidence="9" type="ORF">EGC77_04695</name>
    <name evidence="8" type="ORF">EGC80_21020</name>
</gene>
<keyword evidence="2" id="KW-0645">Protease</keyword>
<feature type="domain" description="Peptidase M16 C-terminal" evidence="7">
    <location>
        <begin position="696"/>
        <end position="865"/>
    </location>
</feature>
<evidence type="ECO:0000313" key="8">
    <source>
        <dbReference type="EMBL" id="AZG37105.1"/>
    </source>
</evidence>
<feature type="domain" description="Peptidase M16 C-terminal" evidence="7">
    <location>
        <begin position="230"/>
        <end position="405"/>
    </location>
</feature>
<evidence type="ECO:0000256" key="5">
    <source>
        <dbReference type="ARBA" id="ARBA00023049"/>
    </source>
</evidence>
<dbReference type="AlphaFoldDB" id="A0A3N4EL53"/>
<feature type="domain" description="Peptidase M16 N-terminal" evidence="6">
    <location>
        <begin position="545"/>
        <end position="659"/>
    </location>
</feature>
<dbReference type="InterPro" id="IPR050626">
    <property type="entry name" value="Peptidase_M16"/>
</dbReference>
<evidence type="ECO:0000313" key="11">
    <source>
        <dbReference type="Proteomes" id="UP000278855"/>
    </source>
</evidence>
<organism evidence="9 11">
    <name type="scientific">Shewanella psychromarinicola</name>
    <dbReference type="NCBI Taxonomy" id="2487742"/>
    <lineage>
        <taxon>Bacteria</taxon>
        <taxon>Pseudomonadati</taxon>
        <taxon>Pseudomonadota</taxon>
        <taxon>Gammaproteobacteria</taxon>
        <taxon>Alteromonadales</taxon>
        <taxon>Shewanellaceae</taxon>
        <taxon>Shewanella</taxon>
    </lineage>
</organism>
<dbReference type="Gene3D" id="3.30.830.10">
    <property type="entry name" value="Metalloenzyme, LuxS/M16 peptidase-like"/>
    <property type="match status" value="4"/>
</dbReference>
<dbReference type="GO" id="GO:0046872">
    <property type="term" value="F:metal ion binding"/>
    <property type="evidence" value="ECO:0007669"/>
    <property type="project" value="InterPro"/>
</dbReference>
<keyword evidence="10" id="KW-1185">Reference proteome</keyword>
<evidence type="ECO:0000256" key="3">
    <source>
        <dbReference type="ARBA" id="ARBA00022801"/>
    </source>
</evidence>
<dbReference type="PROSITE" id="PS51257">
    <property type="entry name" value="PROKAR_LIPOPROTEIN"/>
    <property type="match status" value="1"/>
</dbReference>
<comment type="similarity">
    <text evidence="1">Belongs to the peptidase M16 family.</text>
</comment>
<dbReference type="Pfam" id="PF05193">
    <property type="entry name" value="Peptidase_M16_C"/>
    <property type="match status" value="2"/>
</dbReference>
<keyword evidence="5" id="KW-0482">Metalloprotease</keyword>
<dbReference type="InterPro" id="IPR011249">
    <property type="entry name" value="Metalloenz_LuxS/M16"/>
</dbReference>
<dbReference type="PANTHER" id="PTHR43690:SF35">
    <property type="entry name" value="NON-CATALYTIC MEMBER OF PEPTIDASE SUBFAMILY M16B-RELATED"/>
    <property type="match status" value="1"/>
</dbReference>
<sequence>MFVVIRKESILKLNVNQWIFAAAISAALSGCAYDAHKSPSLPQGVSLIETATASENQVSIPYKKYQLANGLTVILHQDKSDPLVHVDVTYHVGSARELAGRSGFAHLFEHMMFQGSQHVGDEQHFKVVTEAGGTLNGSTNTDRTNYFETVPSNQLEKMLWLESDRMGFFLPALTSEKFEVQRETVKNERAQRIDNRPYGRLNERFNQAFYPAGHPYSWPVIGWPDDLNRATVDDVKHFFQRWYGPNNATLTIGGDFNEMQTLTWVNKYFGEIPAGPKVKPDAKTMVTLDKTRYISMEDKVHLPLIYIGFPTVYVQHKDEAPLDLLANILGGGKTSLIYKNLVKDGYAVQAAVSHPCQELTCQLSLYAVANPAKGGSLAELEIKINQTIAEFEQRGVTDDDLQKVKVQFEASTIFGMQSVAGKVSTLASNQTFFGKPDMVASDLARYANVTQADVMRVFNTYIKNKPMVVMSVVPEGQTQLIAHADNFEPSTLPIAQDAVTGLTDITLAKSSFDRNKMPSSAAAPLLTVPQLWDSQLANGINVMGTESDETPTVELLIYLDGGHRLAPINQAGLAELTASMLNESSAQRSSEALAGALDLLGSSISFGASNSQSYIKVSSLTENLDATLAIVKERLFSPGFVAADFERLKQQQLQGLQHQMSDANYLARSGFSKLLYGADSPMGISSDGTITSISALTLADVKQFYQQQYRAGNAQMVVVSDLNQQQIMPKLSMFNEWQGEATQVAALPALPTHHKNTIYLIDKPGAAQSVIDIGQVSLPYDTTGDYFKAYLMNYPLGGAFNSRINLNLREDKGYTYGARTQFSGAEDSGQFIANASVRSDVTGLALAEFVNEINAYQASGMTDEESAFMRSSIAQSQALEYETPYQKAGFLRMIQRYQLDRNFTAQQDEIVKTISTDELNKLASKLLDINTMVMLVVGDKSIVEPQLKALGYQIEMVTLVD</sequence>
<keyword evidence="3" id="KW-0378">Hydrolase</keyword>
<evidence type="ECO:0000313" key="10">
    <source>
        <dbReference type="Proteomes" id="UP000273778"/>
    </source>
</evidence>
<dbReference type="GO" id="GO:0006508">
    <property type="term" value="P:proteolysis"/>
    <property type="evidence" value="ECO:0007669"/>
    <property type="project" value="UniProtKB-KW"/>
</dbReference>